<dbReference type="RefSeq" id="WP_132647894.1">
    <property type="nucleotide sequence ID" value="NZ_CP181386.1"/>
</dbReference>
<dbReference type="InterPro" id="IPR015422">
    <property type="entry name" value="PyrdxlP-dep_Trfase_small"/>
</dbReference>
<comment type="similarity">
    <text evidence="5">Belongs to the class-III pyridoxal-phosphate-dependent aminotransferase family.</text>
</comment>
<organism evidence="6 7">
    <name type="scientific">Rubrivivax gelatinosus</name>
    <name type="common">Rhodocyclus gelatinosus</name>
    <name type="synonym">Rhodopseudomonas gelatinosa</name>
    <dbReference type="NCBI Taxonomy" id="28068"/>
    <lineage>
        <taxon>Bacteria</taxon>
        <taxon>Pseudomonadati</taxon>
        <taxon>Pseudomonadota</taxon>
        <taxon>Betaproteobacteria</taxon>
        <taxon>Burkholderiales</taxon>
        <taxon>Sphaerotilaceae</taxon>
        <taxon>Rubrivivax</taxon>
    </lineage>
</organism>
<dbReference type="GO" id="GO:0030170">
    <property type="term" value="F:pyridoxal phosphate binding"/>
    <property type="evidence" value="ECO:0007669"/>
    <property type="project" value="InterPro"/>
</dbReference>
<dbReference type="OrthoDB" id="9801834at2"/>
<comment type="cofactor">
    <cofactor evidence="1">
        <name>pyridoxal 5'-phosphate</name>
        <dbReference type="ChEBI" id="CHEBI:597326"/>
    </cofactor>
</comment>
<proteinExistence type="inferred from homology"/>
<dbReference type="Pfam" id="PF00202">
    <property type="entry name" value="Aminotran_3"/>
    <property type="match status" value="2"/>
</dbReference>
<dbReference type="GeneID" id="99683925"/>
<gene>
    <name evidence="6" type="ORF">EV684_108178</name>
</gene>
<accession>A0A4R2MBC4</accession>
<dbReference type="EMBL" id="SLXD01000008">
    <property type="protein sequence ID" value="TCP01837.1"/>
    <property type="molecule type" value="Genomic_DNA"/>
</dbReference>
<dbReference type="AlphaFoldDB" id="A0A4R2MBC4"/>
<comment type="caution">
    <text evidence="6">The sequence shown here is derived from an EMBL/GenBank/DDBJ whole genome shotgun (WGS) entry which is preliminary data.</text>
</comment>
<dbReference type="Gene3D" id="3.90.1150.10">
    <property type="entry name" value="Aspartate Aminotransferase, domain 1"/>
    <property type="match status" value="1"/>
</dbReference>
<evidence type="ECO:0000256" key="4">
    <source>
        <dbReference type="ARBA" id="ARBA00022898"/>
    </source>
</evidence>
<dbReference type="InterPro" id="IPR015421">
    <property type="entry name" value="PyrdxlP-dep_Trfase_major"/>
</dbReference>
<dbReference type="InterPro" id="IPR005814">
    <property type="entry name" value="Aminotrans_3"/>
</dbReference>
<evidence type="ECO:0000256" key="3">
    <source>
        <dbReference type="ARBA" id="ARBA00022679"/>
    </source>
</evidence>
<evidence type="ECO:0000256" key="2">
    <source>
        <dbReference type="ARBA" id="ARBA00022576"/>
    </source>
</evidence>
<sequence length="389" mass="41798">MISEPADRAHGILPLYGQPERVLARARGCRLVDAQGRRYVDFESGVWAANLGHAHPAVNRAIRRSLTTVMHQGYAFRSAEAEMLAAHLARLHGLPGARSVFLSSGSEAVNLGLQIAMQLSGRRRFVRLDSSYLSAFGYGRLAADNDQRIDLRCDDLAAVDAVPWHEAAALVLEVGGASLEVVRFPHEDFVARAVDAARRAGAFIVCNEVTTGFGRTGRWFGYQHYGLLPQLVACGKALGNGYPVSALTVDAEVAAALDTQPLRYAQSHQNDPGGCAAALAVIAALEAGDWVARGAAVGEHFAARLAALRQRRPQQVLAVRGRGLMLALQLADEALAQRVARRLFERGQVVGQRGASLRFMPPLTVTKAMVDTLVREIGHALAAEPGVPR</sequence>
<evidence type="ECO:0000256" key="1">
    <source>
        <dbReference type="ARBA" id="ARBA00001933"/>
    </source>
</evidence>
<keyword evidence="4 5" id="KW-0663">Pyridoxal phosphate</keyword>
<dbReference type="Proteomes" id="UP000295106">
    <property type="component" value="Unassembled WGS sequence"/>
</dbReference>
<dbReference type="PIRSF" id="PIRSF000521">
    <property type="entry name" value="Transaminase_4ab_Lys_Orn"/>
    <property type="match status" value="1"/>
</dbReference>
<evidence type="ECO:0000313" key="6">
    <source>
        <dbReference type="EMBL" id="TCP01837.1"/>
    </source>
</evidence>
<keyword evidence="2 6" id="KW-0032">Aminotransferase</keyword>
<dbReference type="SUPFAM" id="SSF53383">
    <property type="entry name" value="PLP-dependent transferases"/>
    <property type="match status" value="1"/>
</dbReference>
<keyword evidence="3 6" id="KW-0808">Transferase</keyword>
<dbReference type="Gene3D" id="3.40.640.10">
    <property type="entry name" value="Type I PLP-dependent aspartate aminotransferase-like (Major domain)"/>
    <property type="match status" value="1"/>
</dbReference>
<evidence type="ECO:0000256" key="5">
    <source>
        <dbReference type="RuleBase" id="RU003560"/>
    </source>
</evidence>
<reference evidence="6 7" key="1">
    <citation type="submission" date="2019-03" db="EMBL/GenBank/DDBJ databases">
        <title>Genomic Encyclopedia of Type Strains, Phase IV (KMG-IV): sequencing the most valuable type-strain genomes for metagenomic binning, comparative biology and taxonomic classification.</title>
        <authorList>
            <person name="Goeker M."/>
        </authorList>
    </citation>
    <scope>NUCLEOTIDE SEQUENCE [LARGE SCALE GENOMIC DNA]</scope>
    <source>
        <strain evidence="6 7">DSM 1709</strain>
    </source>
</reference>
<evidence type="ECO:0000313" key="7">
    <source>
        <dbReference type="Proteomes" id="UP000295106"/>
    </source>
</evidence>
<dbReference type="GO" id="GO:0042802">
    <property type="term" value="F:identical protein binding"/>
    <property type="evidence" value="ECO:0007669"/>
    <property type="project" value="TreeGrafter"/>
</dbReference>
<protein>
    <submittedName>
        <fullName evidence="6">Acetylornithine aminotransferase</fullName>
    </submittedName>
</protein>
<name>A0A4R2MBC4_RUBGE</name>
<dbReference type="GO" id="GO:0008483">
    <property type="term" value="F:transaminase activity"/>
    <property type="evidence" value="ECO:0007669"/>
    <property type="project" value="UniProtKB-KW"/>
</dbReference>
<dbReference type="PANTHER" id="PTHR11986">
    <property type="entry name" value="AMINOTRANSFERASE CLASS III"/>
    <property type="match status" value="1"/>
</dbReference>
<dbReference type="InterPro" id="IPR015424">
    <property type="entry name" value="PyrdxlP-dep_Trfase"/>
</dbReference>
<dbReference type="PANTHER" id="PTHR11986:SF79">
    <property type="entry name" value="ACETYLORNITHINE AMINOTRANSFERASE, MITOCHONDRIAL"/>
    <property type="match status" value="1"/>
</dbReference>
<dbReference type="InterPro" id="IPR050103">
    <property type="entry name" value="Class-III_PLP-dep_AT"/>
</dbReference>